<dbReference type="OrthoDB" id="1372890at2"/>
<evidence type="ECO:0000313" key="2">
    <source>
        <dbReference type="Proteomes" id="UP000199036"/>
    </source>
</evidence>
<dbReference type="EMBL" id="FOVI01000021">
    <property type="protein sequence ID" value="SFO12719.1"/>
    <property type="molecule type" value="Genomic_DNA"/>
</dbReference>
<dbReference type="RefSeq" id="WP_091525250.1">
    <property type="nucleotide sequence ID" value="NZ_FOVI01000021.1"/>
</dbReference>
<accession>A0A1I5EMM4</accession>
<name>A0A1I5EMM4_9FLAO</name>
<dbReference type="AlphaFoldDB" id="A0A1I5EMM4"/>
<protein>
    <submittedName>
        <fullName evidence="1">Putative signal transducing protein</fullName>
    </submittedName>
</protein>
<dbReference type="Proteomes" id="UP000199036">
    <property type="component" value="Unassembled WGS sequence"/>
</dbReference>
<sequence>MEQRHVEIFAGSAIMAMAVKHTLDENNISYVERNDIESAITAGFGSADKAVHIFVFEDDEEKARYALVEANFDDIDEVGDLIDDENEE</sequence>
<organism evidence="1 2">
    <name type="scientific">Paenimyroides ummariense</name>
    <dbReference type="NCBI Taxonomy" id="913024"/>
    <lineage>
        <taxon>Bacteria</taxon>
        <taxon>Pseudomonadati</taxon>
        <taxon>Bacteroidota</taxon>
        <taxon>Flavobacteriia</taxon>
        <taxon>Flavobacteriales</taxon>
        <taxon>Flavobacteriaceae</taxon>
        <taxon>Paenimyroides</taxon>
    </lineage>
</organism>
<evidence type="ECO:0000313" key="1">
    <source>
        <dbReference type="EMBL" id="SFO12719.1"/>
    </source>
</evidence>
<proteinExistence type="predicted"/>
<reference evidence="2" key="1">
    <citation type="submission" date="2016-10" db="EMBL/GenBank/DDBJ databases">
        <authorList>
            <person name="Varghese N."/>
            <person name="Submissions S."/>
        </authorList>
    </citation>
    <scope>NUCLEOTIDE SEQUENCE [LARGE SCALE GENOMIC DNA]</scope>
    <source>
        <strain evidence="2">DS-12</strain>
    </source>
</reference>
<gene>
    <name evidence="1" type="ORF">SAMN05421741_12146</name>
</gene>
<keyword evidence="2" id="KW-1185">Reference proteome</keyword>